<dbReference type="AlphaFoldDB" id="A0A8X7S2W8"/>
<evidence type="ECO:0000313" key="3">
    <source>
        <dbReference type="Proteomes" id="UP000886595"/>
    </source>
</evidence>
<organism evidence="2 3">
    <name type="scientific">Brassica carinata</name>
    <name type="common">Ethiopian mustard</name>
    <name type="synonym">Abyssinian cabbage</name>
    <dbReference type="NCBI Taxonomy" id="52824"/>
    <lineage>
        <taxon>Eukaryota</taxon>
        <taxon>Viridiplantae</taxon>
        <taxon>Streptophyta</taxon>
        <taxon>Embryophyta</taxon>
        <taxon>Tracheophyta</taxon>
        <taxon>Spermatophyta</taxon>
        <taxon>Magnoliopsida</taxon>
        <taxon>eudicotyledons</taxon>
        <taxon>Gunneridae</taxon>
        <taxon>Pentapetalae</taxon>
        <taxon>rosids</taxon>
        <taxon>malvids</taxon>
        <taxon>Brassicales</taxon>
        <taxon>Brassicaceae</taxon>
        <taxon>Brassiceae</taxon>
        <taxon>Brassica</taxon>
    </lineage>
</organism>
<sequence length="63" mass="7014">MSSRSRSSKRNSSSHSSSGDSPVDEVVAPKHEEEVEEDTREAFYKDLCGSCPPPRDIPIPRRP</sequence>
<accession>A0A8X7S2W8</accession>
<protein>
    <submittedName>
        <fullName evidence="2">Uncharacterized protein</fullName>
    </submittedName>
</protein>
<comment type="caution">
    <text evidence="2">The sequence shown here is derived from an EMBL/GenBank/DDBJ whole genome shotgun (WGS) entry which is preliminary data.</text>
</comment>
<gene>
    <name evidence="2" type="ORF">Bca52824_035270</name>
</gene>
<reference evidence="2 3" key="1">
    <citation type="submission" date="2020-02" db="EMBL/GenBank/DDBJ databases">
        <authorList>
            <person name="Ma Q."/>
            <person name="Huang Y."/>
            <person name="Song X."/>
            <person name="Pei D."/>
        </authorList>
    </citation>
    <scope>NUCLEOTIDE SEQUENCE [LARGE SCALE GENOMIC DNA]</scope>
    <source>
        <strain evidence="2">Sxm20200214</strain>
        <tissue evidence="2">Leaf</tissue>
    </source>
</reference>
<evidence type="ECO:0000256" key="1">
    <source>
        <dbReference type="SAM" id="MobiDB-lite"/>
    </source>
</evidence>
<dbReference type="EMBL" id="JAAMPC010000008">
    <property type="protein sequence ID" value="KAG2298798.1"/>
    <property type="molecule type" value="Genomic_DNA"/>
</dbReference>
<keyword evidence="3" id="KW-1185">Reference proteome</keyword>
<name>A0A8X7S2W8_BRACI</name>
<proteinExistence type="predicted"/>
<feature type="region of interest" description="Disordered" evidence="1">
    <location>
        <begin position="1"/>
        <end position="63"/>
    </location>
</feature>
<evidence type="ECO:0000313" key="2">
    <source>
        <dbReference type="EMBL" id="KAG2298798.1"/>
    </source>
</evidence>
<feature type="compositionally biased region" description="Low complexity" evidence="1">
    <location>
        <begin position="1"/>
        <end position="21"/>
    </location>
</feature>
<dbReference type="Proteomes" id="UP000886595">
    <property type="component" value="Unassembled WGS sequence"/>
</dbReference>